<feature type="non-terminal residue" evidence="15">
    <location>
        <position position="1"/>
    </location>
</feature>
<proteinExistence type="inferred from homology"/>
<name>A0A7J9GJM6_9ROSI</name>
<keyword evidence="10 13" id="KW-0342">GTP-binding</keyword>
<reference evidence="15 16" key="1">
    <citation type="journal article" date="2019" name="Genome Biol. Evol.">
        <title>Insights into the evolution of the New World diploid cottons (Gossypium, subgenus Houzingenia) based on genome sequencing.</title>
        <authorList>
            <person name="Grover C.E."/>
            <person name="Arick M.A. 2nd"/>
            <person name="Thrash A."/>
            <person name="Conover J.L."/>
            <person name="Sanders W.S."/>
            <person name="Peterson D.G."/>
            <person name="Frelichowski J.E."/>
            <person name="Scheffler J.A."/>
            <person name="Scheffler B.E."/>
            <person name="Wendel J.F."/>
        </authorList>
    </citation>
    <scope>NUCLEOTIDE SEQUENCE [LARGE SCALE GENOMIC DNA]</scope>
    <source>
        <strain evidence="15">0</strain>
        <tissue evidence="15">Leaf</tissue>
    </source>
</reference>
<gene>
    <name evidence="15" type="ORF">Gohar_008422</name>
</gene>
<dbReference type="GO" id="GO:0046872">
    <property type="term" value="F:metal ion binding"/>
    <property type="evidence" value="ECO:0007669"/>
    <property type="project" value="UniProtKB-KW"/>
</dbReference>
<evidence type="ECO:0000313" key="15">
    <source>
        <dbReference type="EMBL" id="MBA0797759.1"/>
    </source>
</evidence>
<feature type="binding site" evidence="12">
    <location>
        <position position="35"/>
    </location>
    <ligand>
        <name>GTP</name>
        <dbReference type="ChEBI" id="CHEBI:37565"/>
    </ligand>
</feature>
<evidence type="ECO:0000256" key="7">
    <source>
        <dbReference type="ARBA" id="ARBA00022892"/>
    </source>
</evidence>
<dbReference type="PROSITE" id="PS51422">
    <property type="entry name" value="SAR1"/>
    <property type="match status" value="1"/>
</dbReference>
<comment type="similarity">
    <text evidence="3">Belongs to the small GTPase superfamily. SAR1 family.</text>
</comment>
<feature type="binding site" evidence="12">
    <location>
        <position position="32"/>
    </location>
    <ligand>
        <name>GTP</name>
        <dbReference type="ChEBI" id="CHEBI:37565"/>
    </ligand>
</feature>
<evidence type="ECO:0000256" key="12">
    <source>
        <dbReference type="PIRSR" id="PIRSR606687-2"/>
    </source>
</evidence>
<dbReference type="GO" id="GO:0005525">
    <property type="term" value="F:GTP binding"/>
    <property type="evidence" value="ECO:0007669"/>
    <property type="project" value="UniProtKB-KW"/>
</dbReference>
<comment type="caution">
    <text evidence="15">The sequence shown here is derived from an EMBL/GenBank/DDBJ whole genome shotgun (WGS) entry which is preliminary data.</text>
</comment>
<keyword evidence="6" id="KW-0256">Endoplasmic reticulum</keyword>
<feature type="binding site" evidence="13">
    <location>
        <position position="73"/>
    </location>
    <ligand>
        <name>GTP</name>
        <dbReference type="ChEBI" id="CHEBI:37565"/>
    </ligand>
</feature>
<dbReference type="PANTHER" id="PTHR45684">
    <property type="entry name" value="RE74312P"/>
    <property type="match status" value="1"/>
</dbReference>
<evidence type="ECO:0008006" key="17">
    <source>
        <dbReference type="Google" id="ProtNLM"/>
    </source>
</evidence>
<feature type="binding site" evidence="14">
    <location>
        <position position="34"/>
    </location>
    <ligand>
        <name>Mg(2+)</name>
        <dbReference type="ChEBI" id="CHEBI:18420"/>
    </ligand>
</feature>
<keyword evidence="11" id="KW-0460">Magnesium</keyword>
<keyword evidence="7" id="KW-0931">ER-Golgi transport</keyword>
<feature type="binding site" evidence="12">
    <location>
        <position position="30"/>
    </location>
    <ligand>
        <name>GTP</name>
        <dbReference type="ChEBI" id="CHEBI:37565"/>
    </ligand>
</feature>
<dbReference type="GO" id="GO:0016192">
    <property type="term" value="P:vesicle-mediated transport"/>
    <property type="evidence" value="ECO:0007669"/>
    <property type="project" value="UniProtKB-KW"/>
</dbReference>
<dbReference type="SUPFAM" id="SSF52540">
    <property type="entry name" value="P-loop containing nucleoside triphosphate hydrolases"/>
    <property type="match status" value="1"/>
</dbReference>
<dbReference type="FunFam" id="3.40.50.300:FF:003996">
    <property type="entry name" value="Secretion-associated RAS super family 2 isoform 1"/>
    <property type="match status" value="1"/>
</dbReference>
<evidence type="ECO:0000256" key="13">
    <source>
        <dbReference type="PIRSR" id="PIRSR606689-1"/>
    </source>
</evidence>
<evidence type="ECO:0000256" key="5">
    <source>
        <dbReference type="ARBA" id="ARBA00022741"/>
    </source>
</evidence>
<evidence type="ECO:0000256" key="1">
    <source>
        <dbReference type="ARBA" id="ARBA00004240"/>
    </source>
</evidence>
<dbReference type="GO" id="GO:0006886">
    <property type="term" value="P:intracellular protein transport"/>
    <property type="evidence" value="ECO:0007669"/>
    <property type="project" value="InterPro"/>
</dbReference>
<dbReference type="InterPro" id="IPR027417">
    <property type="entry name" value="P-loop_NTPase"/>
</dbReference>
<feature type="binding site" evidence="12">
    <location>
        <position position="33"/>
    </location>
    <ligand>
        <name>GTP</name>
        <dbReference type="ChEBI" id="CHEBI:37565"/>
    </ligand>
</feature>
<dbReference type="Proteomes" id="UP000593560">
    <property type="component" value="Unassembled WGS sequence"/>
</dbReference>
<evidence type="ECO:0000256" key="14">
    <source>
        <dbReference type="PIRSR" id="PIRSR606689-2"/>
    </source>
</evidence>
<dbReference type="EMBL" id="JABFAD010000005">
    <property type="protein sequence ID" value="MBA0797759.1"/>
    <property type="molecule type" value="Genomic_DNA"/>
</dbReference>
<feature type="binding site" evidence="14">
    <location>
        <position position="51"/>
    </location>
    <ligand>
        <name>Mg(2+)</name>
        <dbReference type="ChEBI" id="CHEBI:18420"/>
    </ligand>
</feature>
<evidence type="ECO:0000256" key="4">
    <source>
        <dbReference type="ARBA" id="ARBA00022448"/>
    </source>
</evidence>
<organism evidence="15 16">
    <name type="scientific">Gossypium harknessii</name>
    <dbReference type="NCBI Taxonomy" id="34285"/>
    <lineage>
        <taxon>Eukaryota</taxon>
        <taxon>Viridiplantae</taxon>
        <taxon>Streptophyta</taxon>
        <taxon>Embryophyta</taxon>
        <taxon>Tracheophyta</taxon>
        <taxon>Spermatophyta</taxon>
        <taxon>Magnoliopsida</taxon>
        <taxon>eudicotyledons</taxon>
        <taxon>Gunneridae</taxon>
        <taxon>Pentapetalae</taxon>
        <taxon>rosids</taxon>
        <taxon>malvids</taxon>
        <taxon>Malvales</taxon>
        <taxon>Malvaceae</taxon>
        <taxon>Malvoideae</taxon>
        <taxon>Gossypium</taxon>
    </lineage>
</organism>
<sequence length="95" mass="11069">MFLVDWFYGILASLGLYQKEAKILFLGLDNAGKTTLLHMLKDERLVQHQPTQYPTSEELSIGMIKFKAFDLGGHQIARRVWKDYYAKVFAFMYVC</sequence>
<dbReference type="GO" id="GO:0005783">
    <property type="term" value="C:endoplasmic reticulum"/>
    <property type="evidence" value="ECO:0007669"/>
    <property type="project" value="UniProtKB-SubCell"/>
</dbReference>
<comment type="subcellular location">
    <subcellularLocation>
        <location evidence="1">Endoplasmic reticulum</location>
    </subcellularLocation>
    <subcellularLocation>
        <location evidence="2">Golgi apparatus</location>
    </subcellularLocation>
</comment>
<keyword evidence="16" id="KW-1185">Reference proteome</keyword>
<feature type="binding site" evidence="12">
    <location>
        <position position="34"/>
    </location>
    <ligand>
        <name>GTP</name>
        <dbReference type="ChEBI" id="CHEBI:37565"/>
    </ligand>
</feature>
<dbReference type="AlphaFoldDB" id="A0A7J9GJM6"/>
<dbReference type="Gene3D" id="3.40.50.300">
    <property type="entry name" value="P-loop containing nucleotide triphosphate hydrolases"/>
    <property type="match status" value="1"/>
</dbReference>
<dbReference type="InterPro" id="IPR006687">
    <property type="entry name" value="Small_GTPase_SAR1"/>
</dbReference>
<keyword evidence="4" id="KW-0813">Transport</keyword>
<evidence type="ECO:0000256" key="3">
    <source>
        <dbReference type="ARBA" id="ARBA00007507"/>
    </source>
</evidence>
<keyword evidence="9" id="KW-0333">Golgi apparatus</keyword>
<keyword evidence="8" id="KW-0653">Protein transport</keyword>
<keyword evidence="5 12" id="KW-0547">Nucleotide-binding</keyword>
<dbReference type="PRINTS" id="PR00328">
    <property type="entry name" value="SAR1GTPBP"/>
</dbReference>
<dbReference type="GO" id="GO:0003924">
    <property type="term" value="F:GTPase activity"/>
    <property type="evidence" value="ECO:0007669"/>
    <property type="project" value="InterPro"/>
</dbReference>
<accession>A0A7J9GJM6</accession>
<feature type="binding site" evidence="13">
    <location>
        <begin position="27"/>
        <end position="34"/>
    </location>
    <ligand>
        <name>GTP</name>
        <dbReference type="ChEBI" id="CHEBI:37565"/>
    </ligand>
</feature>
<dbReference type="OrthoDB" id="2011769at2759"/>
<evidence type="ECO:0000256" key="11">
    <source>
        <dbReference type="PIRSR" id="PIRSR606687-1"/>
    </source>
</evidence>
<evidence type="ECO:0000313" key="16">
    <source>
        <dbReference type="Proteomes" id="UP000593560"/>
    </source>
</evidence>
<keyword evidence="11" id="KW-0479">Metal-binding</keyword>
<dbReference type="InterPro" id="IPR006689">
    <property type="entry name" value="Small_GTPase_ARF/SAR"/>
</dbReference>
<evidence type="ECO:0000256" key="2">
    <source>
        <dbReference type="ARBA" id="ARBA00004555"/>
    </source>
</evidence>
<protein>
    <recommendedName>
        <fullName evidence="17">GTP-binding protein SAR1A</fullName>
    </recommendedName>
</protein>
<dbReference type="GO" id="GO:0005794">
    <property type="term" value="C:Golgi apparatus"/>
    <property type="evidence" value="ECO:0007669"/>
    <property type="project" value="UniProtKB-SubCell"/>
</dbReference>
<feature type="binding site" evidence="11">
    <location>
        <position position="29"/>
    </location>
    <ligand>
        <name>Mg(2+)</name>
        <dbReference type="ChEBI" id="CHEBI:18420"/>
    </ligand>
</feature>
<evidence type="ECO:0000256" key="6">
    <source>
        <dbReference type="ARBA" id="ARBA00022824"/>
    </source>
</evidence>
<dbReference type="Pfam" id="PF00025">
    <property type="entry name" value="Arf"/>
    <property type="match status" value="1"/>
</dbReference>
<evidence type="ECO:0000256" key="9">
    <source>
        <dbReference type="ARBA" id="ARBA00023034"/>
    </source>
</evidence>
<evidence type="ECO:0000256" key="8">
    <source>
        <dbReference type="ARBA" id="ARBA00022927"/>
    </source>
</evidence>
<dbReference type="SMART" id="SM00178">
    <property type="entry name" value="SAR"/>
    <property type="match status" value="1"/>
</dbReference>
<evidence type="ECO:0000256" key="10">
    <source>
        <dbReference type="ARBA" id="ARBA00023134"/>
    </source>
</evidence>